<evidence type="ECO:0000313" key="1">
    <source>
        <dbReference type="EMBL" id="GFD25699.1"/>
    </source>
</evidence>
<name>A0A699UWX8_TANCI</name>
<feature type="non-terminal residue" evidence="1">
    <location>
        <position position="58"/>
    </location>
</feature>
<gene>
    <name evidence="1" type="ORF">Tci_897668</name>
</gene>
<dbReference type="EMBL" id="BKCJ011362767">
    <property type="protein sequence ID" value="GFD25699.1"/>
    <property type="molecule type" value="Genomic_DNA"/>
</dbReference>
<comment type="caution">
    <text evidence="1">The sequence shown here is derived from an EMBL/GenBank/DDBJ whole genome shotgun (WGS) entry which is preliminary data.</text>
</comment>
<reference evidence="1" key="1">
    <citation type="journal article" date="2019" name="Sci. Rep.">
        <title>Draft genome of Tanacetum cinerariifolium, the natural source of mosquito coil.</title>
        <authorList>
            <person name="Yamashiro T."/>
            <person name="Shiraishi A."/>
            <person name="Satake H."/>
            <person name="Nakayama K."/>
        </authorList>
    </citation>
    <scope>NUCLEOTIDE SEQUENCE</scope>
</reference>
<dbReference type="AlphaFoldDB" id="A0A699UWX8"/>
<feature type="non-terminal residue" evidence="1">
    <location>
        <position position="1"/>
    </location>
</feature>
<protein>
    <submittedName>
        <fullName evidence="1">Uncharacterized protein</fullName>
    </submittedName>
</protein>
<proteinExistence type="predicted"/>
<organism evidence="1">
    <name type="scientific">Tanacetum cinerariifolium</name>
    <name type="common">Dalmatian daisy</name>
    <name type="synonym">Chrysanthemum cinerariifolium</name>
    <dbReference type="NCBI Taxonomy" id="118510"/>
    <lineage>
        <taxon>Eukaryota</taxon>
        <taxon>Viridiplantae</taxon>
        <taxon>Streptophyta</taxon>
        <taxon>Embryophyta</taxon>
        <taxon>Tracheophyta</taxon>
        <taxon>Spermatophyta</taxon>
        <taxon>Magnoliopsida</taxon>
        <taxon>eudicotyledons</taxon>
        <taxon>Gunneridae</taxon>
        <taxon>Pentapetalae</taxon>
        <taxon>asterids</taxon>
        <taxon>campanulids</taxon>
        <taxon>Asterales</taxon>
        <taxon>Asteraceae</taxon>
        <taxon>Asteroideae</taxon>
        <taxon>Anthemideae</taxon>
        <taxon>Anthemidinae</taxon>
        <taxon>Tanacetum</taxon>
    </lineage>
</organism>
<sequence>DEDDDAYVEILLVTRIRSATVIPSLGNQGGSSTALAAEGPSTRDSMLKGYEKRVAGLT</sequence>
<accession>A0A699UWX8</accession>